<dbReference type="PRINTS" id="PR01345">
    <property type="entry name" value="CERVTRCPTASE"/>
</dbReference>
<dbReference type="AlphaFoldDB" id="A0AAN7NTS7"/>
<dbReference type="InterPro" id="IPR000477">
    <property type="entry name" value="RT_dom"/>
</dbReference>
<proteinExistence type="predicted"/>
<name>A0AAN7NTS7_MYCAM</name>
<evidence type="ECO:0000259" key="1">
    <source>
        <dbReference type="Pfam" id="PF00078"/>
    </source>
</evidence>
<dbReference type="CDD" id="cd01650">
    <property type="entry name" value="RT_nLTR_like"/>
    <property type="match status" value="1"/>
</dbReference>
<comment type="caution">
    <text evidence="2">The sequence shown here is derived from an EMBL/GenBank/DDBJ whole genome shotgun (WGS) entry which is preliminary data.</text>
</comment>
<evidence type="ECO:0000313" key="2">
    <source>
        <dbReference type="EMBL" id="KAK4822307.1"/>
    </source>
</evidence>
<dbReference type="PANTHER" id="PTHR33332">
    <property type="entry name" value="REVERSE TRANSCRIPTASE DOMAIN-CONTAINING PROTEIN"/>
    <property type="match status" value="1"/>
</dbReference>
<dbReference type="Proteomes" id="UP001333110">
    <property type="component" value="Unassembled WGS sequence"/>
</dbReference>
<feature type="domain" description="Reverse transcriptase" evidence="1">
    <location>
        <begin position="24"/>
        <end position="119"/>
    </location>
</feature>
<protein>
    <recommendedName>
        <fullName evidence="1">Reverse transcriptase domain-containing protein</fullName>
    </recommendedName>
</protein>
<organism evidence="2 3">
    <name type="scientific">Mycteria americana</name>
    <name type="common">Wood stork</name>
    <dbReference type="NCBI Taxonomy" id="33587"/>
    <lineage>
        <taxon>Eukaryota</taxon>
        <taxon>Metazoa</taxon>
        <taxon>Chordata</taxon>
        <taxon>Craniata</taxon>
        <taxon>Vertebrata</taxon>
        <taxon>Euteleostomi</taxon>
        <taxon>Archelosauria</taxon>
        <taxon>Archosauria</taxon>
        <taxon>Dinosauria</taxon>
        <taxon>Saurischia</taxon>
        <taxon>Theropoda</taxon>
        <taxon>Coelurosauria</taxon>
        <taxon>Aves</taxon>
        <taxon>Neognathae</taxon>
        <taxon>Neoaves</taxon>
        <taxon>Aequornithes</taxon>
        <taxon>Ciconiiformes</taxon>
        <taxon>Ciconiidae</taxon>
        <taxon>Mycteria</taxon>
    </lineage>
</organism>
<keyword evidence="3" id="KW-1185">Reference proteome</keyword>
<evidence type="ECO:0000313" key="3">
    <source>
        <dbReference type="Proteomes" id="UP001333110"/>
    </source>
</evidence>
<dbReference type="Pfam" id="PF00078">
    <property type="entry name" value="RVT_1"/>
    <property type="match status" value="1"/>
</dbReference>
<sequence>MRLNHYYGGWKKGDIALIFKKGSKEDPGNYRPVSLTSVPGKIMEQILLEAMLEHVEDGGVTRDSQHGFTKGKSCLTNLVVFSDGVSMSVDKGRATDVICLVFCKVFDTIPCNILLSKLERDGSDGCGAVDTPEGLDAIQRDLDKLEKWACVNLMRFNKAKCRVLHLGRGNPQYQYRLGDEGMESSPAEKDLGVPVDEKRDMSRQCALAAQKANCVLGCITRSVASRLREGVLLLCSGETPLQCCVQLWGPQHRKDMELLERVQRRATKMIRGLEHLCCEDRLRELGLFILEKRRLRGDLIVAFQYLKGA</sequence>
<reference evidence="2 3" key="1">
    <citation type="journal article" date="2023" name="J. Hered.">
        <title>Chromosome-level genome of the wood stork (Mycteria americana) provides insight into avian chromosome evolution.</title>
        <authorList>
            <person name="Flamio R. Jr."/>
            <person name="Ramstad K.M."/>
        </authorList>
    </citation>
    <scope>NUCLEOTIDE SEQUENCE [LARGE SCALE GENOMIC DNA]</scope>
    <source>
        <strain evidence="2">JAX WOST 10</strain>
    </source>
</reference>
<accession>A0AAN7NTS7</accession>
<gene>
    <name evidence="2" type="ORF">QYF61_013006</name>
</gene>
<dbReference type="EMBL" id="JAUNZN010000004">
    <property type="protein sequence ID" value="KAK4822307.1"/>
    <property type="molecule type" value="Genomic_DNA"/>
</dbReference>